<dbReference type="Pfam" id="PF00271">
    <property type="entry name" value="Helicase_C"/>
    <property type="match status" value="1"/>
</dbReference>
<dbReference type="GO" id="GO:0005524">
    <property type="term" value="F:ATP binding"/>
    <property type="evidence" value="ECO:0007669"/>
    <property type="project" value="UniProtKB-KW"/>
</dbReference>
<dbReference type="InterPro" id="IPR000629">
    <property type="entry name" value="RNA-helicase_DEAD-box_CS"/>
</dbReference>
<feature type="compositionally biased region" description="Polar residues" evidence="5">
    <location>
        <begin position="413"/>
        <end position="422"/>
    </location>
</feature>
<feature type="domain" description="Helicase C-terminal" evidence="7">
    <location>
        <begin position="223"/>
        <end position="368"/>
    </location>
</feature>
<dbReference type="InterPro" id="IPR001650">
    <property type="entry name" value="Helicase_C-like"/>
</dbReference>
<keyword evidence="4" id="KW-0067">ATP-binding</keyword>
<keyword evidence="9" id="KW-1185">Reference proteome</keyword>
<dbReference type="SMART" id="SM00490">
    <property type="entry name" value="HELICc"/>
    <property type="match status" value="1"/>
</dbReference>
<evidence type="ECO:0000313" key="9">
    <source>
        <dbReference type="Proteomes" id="UP000031036"/>
    </source>
</evidence>
<dbReference type="GO" id="GO:0016787">
    <property type="term" value="F:hydrolase activity"/>
    <property type="evidence" value="ECO:0007669"/>
    <property type="project" value="UniProtKB-KW"/>
</dbReference>
<dbReference type="InterPro" id="IPR011545">
    <property type="entry name" value="DEAD/DEAH_box_helicase_dom"/>
</dbReference>
<dbReference type="Proteomes" id="UP000031036">
    <property type="component" value="Unassembled WGS sequence"/>
</dbReference>
<dbReference type="PROSITE" id="PS51192">
    <property type="entry name" value="HELICASE_ATP_BIND_1"/>
    <property type="match status" value="1"/>
</dbReference>
<dbReference type="GO" id="GO:0005829">
    <property type="term" value="C:cytosol"/>
    <property type="evidence" value="ECO:0007669"/>
    <property type="project" value="TreeGrafter"/>
</dbReference>
<dbReference type="EMBL" id="JPKZ01001016">
    <property type="protein sequence ID" value="KHN84280.1"/>
    <property type="molecule type" value="Genomic_DNA"/>
</dbReference>
<dbReference type="PROSITE" id="PS00039">
    <property type="entry name" value="DEAD_ATP_HELICASE"/>
    <property type="match status" value="1"/>
</dbReference>
<feature type="region of interest" description="Disordered" evidence="5">
    <location>
        <begin position="398"/>
        <end position="437"/>
    </location>
</feature>
<dbReference type="OrthoDB" id="434041at2759"/>
<evidence type="ECO:0000256" key="5">
    <source>
        <dbReference type="SAM" id="MobiDB-lite"/>
    </source>
</evidence>
<evidence type="ECO:0000259" key="6">
    <source>
        <dbReference type="PROSITE" id="PS51192"/>
    </source>
</evidence>
<dbReference type="PANTHER" id="PTHR47959">
    <property type="entry name" value="ATP-DEPENDENT RNA HELICASE RHLE-RELATED"/>
    <property type="match status" value="1"/>
</dbReference>
<evidence type="ECO:0000256" key="3">
    <source>
        <dbReference type="ARBA" id="ARBA00022806"/>
    </source>
</evidence>
<dbReference type="GO" id="GO:0003676">
    <property type="term" value="F:nucleic acid binding"/>
    <property type="evidence" value="ECO:0007669"/>
    <property type="project" value="InterPro"/>
</dbReference>
<evidence type="ECO:0000259" key="7">
    <source>
        <dbReference type="PROSITE" id="PS51194"/>
    </source>
</evidence>
<dbReference type="SUPFAM" id="SSF52540">
    <property type="entry name" value="P-loop containing nucleoside triphosphate hydrolases"/>
    <property type="match status" value="1"/>
</dbReference>
<comment type="caution">
    <text evidence="8">The sequence shown here is derived from an EMBL/GenBank/DDBJ whole genome shotgun (WGS) entry which is preliminary data.</text>
</comment>
<name>A0A0B2VTK4_TOXCA</name>
<organism evidence="8 9">
    <name type="scientific">Toxocara canis</name>
    <name type="common">Canine roundworm</name>
    <dbReference type="NCBI Taxonomy" id="6265"/>
    <lineage>
        <taxon>Eukaryota</taxon>
        <taxon>Metazoa</taxon>
        <taxon>Ecdysozoa</taxon>
        <taxon>Nematoda</taxon>
        <taxon>Chromadorea</taxon>
        <taxon>Rhabditida</taxon>
        <taxon>Spirurina</taxon>
        <taxon>Ascaridomorpha</taxon>
        <taxon>Ascaridoidea</taxon>
        <taxon>Toxocaridae</taxon>
        <taxon>Toxocara</taxon>
    </lineage>
</organism>
<dbReference type="STRING" id="6265.A0A0B2VTK4"/>
<gene>
    <name evidence="8" type="primary">ddx20</name>
    <name evidence="8" type="ORF">Tcan_02597</name>
</gene>
<dbReference type="PROSITE" id="PS51194">
    <property type="entry name" value="HELICASE_CTER"/>
    <property type="match status" value="1"/>
</dbReference>
<dbReference type="SMART" id="SM00487">
    <property type="entry name" value="DEXDc"/>
    <property type="match status" value="1"/>
</dbReference>
<protein>
    <submittedName>
        <fullName evidence="8">Putative ATP-dependent RNA helicase DDX20</fullName>
    </submittedName>
</protein>
<keyword evidence="1" id="KW-0547">Nucleotide-binding</keyword>
<feature type="domain" description="Helicase ATP-binding" evidence="6">
    <location>
        <begin position="26"/>
        <end position="196"/>
    </location>
</feature>
<evidence type="ECO:0000256" key="2">
    <source>
        <dbReference type="ARBA" id="ARBA00022801"/>
    </source>
</evidence>
<dbReference type="Gene3D" id="3.40.50.300">
    <property type="entry name" value="P-loop containing nucleotide triphosphate hydrolases"/>
    <property type="match status" value="2"/>
</dbReference>
<accession>A0A0B2VTK4</accession>
<dbReference type="InterPro" id="IPR027417">
    <property type="entry name" value="P-loop_NTPase"/>
</dbReference>
<reference evidence="8 9" key="1">
    <citation type="submission" date="2014-11" db="EMBL/GenBank/DDBJ databases">
        <title>Genetic blueprint of the zoonotic pathogen Toxocara canis.</title>
        <authorList>
            <person name="Zhu X.-Q."/>
            <person name="Korhonen P.K."/>
            <person name="Cai H."/>
            <person name="Young N.D."/>
            <person name="Nejsum P."/>
            <person name="von Samson-Himmelstjerna G."/>
            <person name="Boag P.R."/>
            <person name="Tan P."/>
            <person name="Li Q."/>
            <person name="Min J."/>
            <person name="Yang Y."/>
            <person name="Wang X."/>
            <person name="Fang X."/>
            <person name="Hall R.S."/>
            <person name="Hofmann A."/>
            <person name="Sternberg P.W."/>
            <person name="Jex A.R."/>
            <person name="Gasser R.B."/>
        </authorList>
    </citation>
    <scope>NUCLEOTIDE SEQUENCE [LARGE SCALE GENOMIC DNA]</scope>
    <source>
        <strain evidence="8">PN_DK_2014</strain>
    </source>
</reference>
<dbReference type="GO" id="GO:0043186">
    <property type="term" value="C:P granule"/>
    <property type="evidence" value="ECO:0007669"/>
    <property type="project" value="UniProtKB-ARBA"/>
</dbReference>
<keyword evidence="3 8" id="KW-0347">Helicase</keyword>
<evidence type="ECO:0000256" key="1">
    <source>
        <dbReference type="ARBA" id="ARBA00022741"/>
    </source>
</evidence>
<dbReference type="AlphaFoldDB" id="A0A0B2VTK4"/>
<dbReference type="CDD" id="cd18787">
    <property type="entry name" value="SF2_C_DEAD"/>
    <property type="match status" value="1"/>
</dbReference>
<dbReference type="PANTHER" id="PTHR47959:SF13">
    <property type="entry name" value="ATP-DEPENDENT RNA HELICASE RHLE"/>
    <property type="match status" value="1"/>
</dbReference>
<dbReference type="InterPro" id="IPR050079">
    <property type="entry name" value="DEAD_box_RNA_helicase"/>
</dbReference>
<proteinExistence type="predicted"/>
<dbReference type="GO" id="GO:0003724">
    <property type="term" value="F:RNA helicase activity"/>
    <property type="evidence" value="ECO:0007669"/>
    <property type="project" value="TreeGrafter"/>
</dbReference>
<evidence type="ECO:0000256" key="4">
    <source>
        <dbReference type="ARBA" id="ARBA00022840"/>
    </source>
</evidence>
<keyword evidence="2" id="KW-0378">Hydrolase</keyword>
<dbReference type="InterPro" id="IPR014001">
    <property type="entry name" value="Helicase_ATP-bd"/>
</dbReference>
<dbReference type="Pfam" id="PF00270">
    <property type="entry name" value="DEAD"/>
    <property type="match status" value="1"/>
</dbReference>
<sequence length="935" mass="104627">MLTRSSVDALGKAGFISPSPVQAAAIPVGLMGFDMLVQAKSGTGKTLVFALMALEGLNAQLRKPQVMILAPTREIAIQITATLRRLAPPVVHVGVFVGGGRSVGEDVKVIRKGVHIVVGTTGRVCQLVNEDILPTTHVRLFVLDEADKLMEEDFQKDINFLFSSLPDSKQVAVFSATYPGDLDETLARYMIKAHLIRLSAEDVQLLGIKQYVALNYSDDGPTSLIHLLSSITFNQCLVFANFQDRCEQLVAGLKSAGMDAELISGSMEQVDRNRIIKRLKNFQLKVLVSTDLTARGIDAENVNVVVNVGCPMSSETYLHRIGRAGRFGGYGASVTILSMGKDVKRFIELVKTGNLRVKLLHLTEDIPRDLCQNQSFYDCSSDFKPAHKKRTQETRIADEIEDSSKSLRGADMSPSNSHSVNISEEEVNGGGENLTLSKQHTDNEEHNDFGGLPGEMLQMIRHLEISRRCKAESAKEESLESLDTLKPTSNDCLDRASKDSKPNGVVALLSGSSMDRADCKGDAALATDKGEVGVNETKDTKLAEFDHHSNTDKAATNESDAKLAAVAKPVIGSEVADHLSESVNERKSKFKRLTVRTRRRVFLRGEILRLREVLSASQWWDYACLKYASVIDNEPFIKKHFGEEALAVSTTTTQSLNGGVNSRSKSVDRVDKVSYSRETLIAIREGRCAQEWSMWAMQKWDTKDEPFQMDSELRVPLSKQIRVVREREKRARDAVKAERLAAEAAEAVRRSNLVFSSSRFPVHVDLPGTFEEYAANFYERVRQFEEKKTDGKRLGPVITALRGPKEYEETVSEASAYLESLKSSFWAQLRYSMGSINDQFTSADEPQIAKLDAAVQTVVPIEEEAEKEEWQREYMHKVDGSTYKREDVIEETYPYQEDERERNEQKLYTKPSQLLNNYYYYLGYYTNKYFAQKTN</sequence>
<evidence type="ECO:0000313" key="8">
    <source>
        <dbReference type="EMBL" id="KHN84280.1"/>
    </source>
</evidence>